<keyword evidence="2" id="KW-1133">Transmembrane helix</keyword>
<protein>
    <recommendedName>
        <fullName evidence="6">Ig-like domain-containing protein</fullName>
    </recommendedName>
</protein>
<evidence type="ECO:0008006" key="6">
    <source>
        <dbReference type="Google" id="ProtNLM"/>
    </source>
</evidence>
<organism evidence="4 5">
    <name type="scientific">Elysia marginata</name>
    <dbReference type="NCBI Taxonomy" id="1093978"/>
    <lineage>
        <taxon>Eukaryota</taxon>
        <taxon>Metazoa</taxon>
        <taxon>Spiralia</taxon>
        <taxon>Lophotrochozoa</taxon>
        <taxon>Mollusca</taxon>
        <taxon>Gastropoda</taxon>
        <taxon>Heterobranchia</taxon>
        <taxon>Euthyneura</taxon>
        <taxon>Panpulmonata</taxon>
        <taxon>Sacoglossa</taxon>
        <taxon>Placobranchoidea</taxon>
        <taxon>Plakobranchidae</taxon>
        <taxon>Elysia</taxon>
    </lineage>
</organism>
<evidence type="ECO:0000256" key="2">
    <source>
        <dbReference type="SAM" id="Phobius"/>
    </source>
</evidence>
<keyword evidence="2" id="KW-0472">Membrane</keyword>
<keyword evidence="3" id="KW-0732">Signal</keyword>
<feature type="compositionally biased region" description="Acidic residues" evidence="1">
    <location>
        <begin position="192"/>
        <end position="201"/>
    </location>
</feature>
<dbReference type="EMBL" id="BMAT01006182">
    <property type="protein sequence ID" value="GFS07974.1"/>
    <property type="molecule type" value="Genomic_DNA"/>
</dbReference>
<feature type="region of interest" description="Disordered" evidence="1">
    <location>
        <begin position="163"/>
        <end position="208"/>
    </location>
</feature>
<dbReference type="Proteomes" id="UP000762676">
    <property type="component" value="Unassembled WGS sequence"/>
</dbReference>
<accession>A0AAV4IDR1</accession>
<reference evidence="4 5" key="1">
    <citation type="journal article" date="2021" name="Elife">
        <title>Chloroplast acquisition without the gene transfer in kleptoplastic sea slugs, Plakobranchus ocellatus.</title>
        <authorList>
            <person name="Maeda T."/>
            <person name="Takahashi S."/>
            <person name="Yoshida T."/>
            <person name="Shimamura S."/>
            <person name="Takaki Y."/>
            <person name="Nagai Y."/>
            <person name="Toyoda A."/>
            <person name="Suzuki Y."/>
            <person name="Arimoto A."/>
            <person name="Ishii H."/>
            <person name="Satoh N."/>
            <person name="Nishiyama T."/>
            <person name="Hasebe M."/>
            <person name="Maruyama T."/>
            <person name="Minagawa J."/>
            <person name="Obokata J."/>
            <person name="Shigenobu S."/>
        </authorList>
    </citation>
    <scope>NUCLEOTIDE SEQUENCE [LARGE SCALE GENOMIC DNA]</scope>
</reference>
<keyword evidence="2" id="KW-0812">Transmembrane</keyword>
<dbReference type="AlphaFoldDB" id="A0AAV4IDR1"/>
<proteinExistence type="predicted"/>
<keyword evidence="5" id="KW-1185">Reference proteome</keyword>
<gene>
    <name evidence="4" type="ORF">ElyMa_003003800</name>
</gene>
<feature type="signal peptide" evidence="3">
    <location>
        <begin position="1"/>
        <end position="26"/>
    </location>
</feature>
<feature type="transmembrane region" description="Helical" evidence="2">
    <location>
        <begin position="129"/>
        <end position="151"/>
    </location>
</feature>
<feature type="compositionally biased region" description="Low complexity" evidence="1">
    <location>
        <begin position="163"/>
        <end position="175"/>
    </location>
</feature>
<feature type="chain" id="PRO_5043405474" description="Ig-like domain-containing protein" evidence="3">
    <location>
        <begin position="27"/>
        <end position="208"/>
    </location>
</feature>
<evidence type="ECO:0000256" key="3">
    <source>
        <dbReference type="SAM" id="SignalP"/>
    </source>
</evidence>
<sequence>MVRMKMSPKLLRLAVVHLCLVCPIEPGIIQYYNPSQLSADGYMTGGRPLVIKCNADIIHMDAKHQIFGIYEINWAKDEKSEKTVVFYFVLPIGVSRKLMEISIIPPPPLLGPPGPPEEEDEDEDESSDILFILLVALPVAAAAGAAAFMLYKRGMFDSFLKRSSATSGSKGGKSSVEIPDDNEPAETHSEGNDEAEYDDVEPSVSVYM</sequence>
<comment type="caution">
    <text evidence="4">The sequence shown here is derived from an EMBL/GenBank/DDBJ whole genome shotgun (WGS) entry which is preliminary data.</text>
</comment>
<name>A0AAV4IDR1_9GAST</name>
<evidence type="ECO:0000313" key="4">
    <source>
        <dbReference type="EMBL" id="GFS07974.1"/>
    </source>
</evidence>
<evidence type="ECO:0000256" key="1">
    <source>
        <dbReference type="SAM" id="MobiDB-lite"/>
    </source>
</evidence>
<evidence type="ECO:0000313" key="5">
    <source>
        <dbReference type="Proteomes" id="UP000762676"/>
    </source>
</evidence>